<keyword evidence="4 11" id="KW-0812">Transmembrane</keyword>
<keyword evidence="8 11" id="KW-0472">Membrane</keyword>
<dbReference type="NCBIfam" id="TIGR01512">
    <property type="entry name" value="ATPase-IB2_Cd"/>
    <property type="match status" value="1"/>
</dbReference>
<dbReference type="SUPFAM" id="SSF81665">
    <property type="entry name" value="Calcium ATPase, transmembrane domain M"/>
    <property type="match status" value="1"/>
</dbReference>
<dbReference type="SFLD" id="SFLDF00027">
    <property type="entry name" value="p-type_atpase"/>
    <property type="match status" value="1"/>
</dbReference>
<dbReference type="InterPro" id="IPR059000">
    <property type="entry name" value="ATPase_P-type_domA"/>
</dbReference>
<dbReference type="GO" id="GO:0005886">
    <property type="term" value="C:plasma membrane"/>
    <property type="evidence" value="ECO:0007669"/>
    <property type="project" value="UniProtKB-SubCell"/>
</dbReference>
<dbReference type="GO" id="GO:0046872">
    <property type="term" value="F:metal ion binding"/>
    <property type="evidence" value="ECO:0007669"/>
    <property type="project" value="UniProtKB-KW"/>
</dbReference>
<dbReference type="InterPro" id="IPR018303">
    <property type="entry name" value="ATPase_P-typ_P_site"/>
</dbReference>
<evidence type="ECO:0000256" key="6">
    <source>
        <dbReference type="ARBA" id="ARBA00022967"/>
    </source>
</evidence>
<dbReference type="InterPro" id="IPR044492">
    <property type="entry name" value="P_typ_ATPase_HD_dom"/>
</dbReference>
<keyword evidence="11" id="KW-0547">Nucleotide-binding</keyword>
<dbReference type="EMBL" id="AYZM01000079">
    <property type="protein sequence ID" value="KRN25046.1"/>
    <property type="molecule type" value="Genomic_DNA"/>
</dbReference>
<keyword evidence="3" id="KW-0104">Cadmium</keyword>
<dbReference type="PANTHER" id="PTHR48085:SF5">
    <property type="entry name" value="CADMIUM_ZINC-TRANSPORTING ATPASE HMA4-RELATED"/>
    <property type="match status" value="1"/>
</dbReference>
<feature type="transmembrane region" description="Helical" evidence="11">
    <location>
        <begin position="588"/>
        <end position="606"/>
    </location>
</feature>
<comment type="caution">
    <text evidence="14">The sequence shown here is derived from an EMBL/GenBank/DDBJ whole genome shotgun (WGS) entry which is preliminary data.</text>
</comment>
<dbReference type="GO" id="GO:0005524">
    <property type="term" value="F:ATP binding"/>
    <property type="evidence" value="ECO:0007669"/>
    <property type="project" value="UniProtKB-UniRule"/>
</dbReference>
<dbReference type="PRINTS" id="PR00119">
    <property type="entry name" value="CATATPASE"/>
</dbReference>
<dbReference type="SFLD" id="SFLDS00003">
    <property type="entry name" value="Haloacid_Dehalogenase"/>
    <property type="match status" value="1"/>
</dbReference>
<accession>A0A0R2FC67</accession>
<evidence type="ECO:0000256" key="2">
    <source>
        <dbReference type="ARBA" id="ARBA00006024"/>
    </source>
</evidence>
<dbReference type="STRING" id="1423804.FD14_GL000522"/>
<comment type="catalytic activity">
    <reaction evidence="10">
        <text>Cd(2+)(in) + ATP + H2O = Cd(2+)(out) + ADP + phosphate + H(+)</text>
        <dbReference type="Rhea" id="RHEA:12132"/>
        <dbReference type="ChEBI" id="CHEBI:15377"/>
        <dbReference type="ChEBI" id="CHEBI:15378"/>
        <dbReference type="ChEBI" id="CHEBI:30616"/>
        <dbReference type="ChEBI" id="CHEBI:43474"/>
        <dbReference type="ChEBI" id="CHEBI:48775"/>
        <dbReference type="ChEBI" id="CHEBI:456216"/>
        <dbReference type="EC" id="7.2.2.21"/>
    </reaction>
</comment>
<dbReference type="Gene3D" id="3.40.1110.10">
    <property type="entry name" value="Calcium-transporting ATPase, cytoplasmic domain N"/>
    <property type="match status" value="1"/>
</dbReference>
<comment type="similarity">
    <text evidence="2 11">Belongs to the cation transport ATPase (P-type) (TC 3.A.3) family. Type IB subfamily.</text>
</comment>
<evidence type="ECO:0000256" key="10">
    <source>
        <dbReference type="ARBA" id="ARBA00049338"/>
    </source>
</evidence>
<gene>
    <name evidence="14" type="ORF">FD14_GL000522</name>
</gene>
<dbReference type="NCBIfam" id="TIGR01494">
    <property type="entry name" value="ATPase_P-type"/>
    <property type="match status" value="1"/>
</dbReference>
<evidence type="ECO:0000256" key="4">
    <source>
        <dbReference type="ARBA" id="ARBA00022692"/>
    </source>
</evidence>
<keyword evidence="11" id="KW-1003">Cell membrane</keyword>
<evidence type="ECO:0000256" key="9">
    <source>
        <dbReference type="ARBA" id="ARBA00039103"/>
    </source>
</evidence>
<evidence type="ECO:0000256" key="7">
    <source>
        <dbReference type="ARBA" id="ARBA00022989"/>
    </source>
</evidence>
<keyword evidence="5 11" id="KW-0479">Metal-binding</keyword>
<dbReference type="PATRIC" id="fig|1423804.4.peg.559"/>
<dbReference type="InterPro" id="IPR023299">
    <property type="entry name" value="ATPase_P-typ_cyto_dom_N"/>
</dbReference>
<dbReference type="InterPro" id="IPR051014">
    <property type="entry name" value="Cation_Transport_ATPase_IB"/>
</dbReference>
<keyword evidence="7 11" id="KW-1133">Transmembrane helix</keyword>
<feature type="region of interest" description="Disordered" evidence="12">
    <location>
        <begin position="170"/>
        <end position="191"/>
    </location>
</feature>
<dbReference type="SUPFAM" id="SSF56784">
    <property type="entry name" value="HAD-like"/>
    <property type="match status" value="1"/>
</dbReference>
<evidence type="ECO:0000256" key="11">
    <source>
        <dbReference type="RuleBase" id="RU362081"/>
    </source>
</evidence>
<dbReference type="InterPro" id="IPR001757">
    <property type="entry name" value="P_typ_ATPase"/>
</dbReference>
<protein>
    <recommendedName>
        <fullName evidence="9">Cd(2+)-exporting ATPase</fullName>
        <ecNumber evidence="9">7.2.2.21</ecNumber>
    </recommendedName>
</protein>
<dbReference type="PROSITE" id="PS00154">
    <property type="entry name" value="ATPASE_E1_E2"/>
    <property type="match status" value="1"/>
</dbReference>
<dbReference type="GO" id="GO:0008551">
    <property type="term" value="F:P-type cadmium transporter activity"/>
    <property type="evidence" value="ECO:0007669"/>
    <property type="project" value="UniProtKB-EC"/>
</dbReference>
<dbReference type="InterPro" id="IPR027256">
    <property type="entry name" value="P-typ_ATPase_IB"/>
</dbReference>
<dbReference type="Gene3D" id="3.40.50.1000">
    <property type="entry name" value="HAD superfamily/HAD-like"/>
    <property type="match status" value="1"/>
</dbReference>
<dbReference type="Pfam" id="PF00702">
    <property type="entry name" value="Hydrolase"/>
    <property type="match status" value="1"/>
</dbReference>
<feature type="transmembrane region" description="Helical" evidence="11">
    <location>
        <begin position="250"/>
        <end position="269"/>
    </location>
</feature>
<dbReference type="InterPro" id="IPR008250">
    <property type="entry name" value="ATPase_P-typ_transduc_dom_A_sf"/>
</dbReference>
<keyword evidence="15" id="KW-1185">Reference proteome</keyword>
<comment type="subcellular location">
    <subcellularLocation>
        <location evidence="11">Cell membrane</location>
    </subcellularLocation>
    <subcellularLocation>
        <location evidence="1">Membrane</location>
        <topology evidence="1">Multi-pass membrane protein</topology>
    </subcellularLocation>
</comment>
<dbReference type="Proteomes" id="UP000051442">
    <property type="component" value="Unassembled WGS sequence"/>
</dbReference>
<keyword evidence="6" id="KW-1278">Translocase</keyword>
<reference evidence="14 15" key="1">
    <citation type="journal article" date="2015" name="Genome Announc.">
        <title>Expanding the biotechnology potential of lactobacilli through comparative genomics of 213 strains and associated genera.</title>
        <authorList>
            <person name="Sun Z."/>
            <person name="Harris H.M."/>
            <person name="McCann A."/>
            <person name="Guo C."/>
            <person name="Argimon S."/>
            <person name="Zhang W."/>
            <person name="Yang X."/>
            <person name="Jeffery I.B."/>
            <person name="Cooney J.C."/>
            <person name="Kagawa T.F."/>
            <person name="Liu W."/>
            <person name="Song Y."/>
            <person name="Salvetti E."/>
            <person name="Wrobel A."/>
            <person name="Rasinkangas P."/>
            <person name="Parkhill J."/>
            <person name="Rea M.C."/>
            <person name="O'Sullivan O."/>
            <person name="Ritari J."/>
            <person name="Douillard F.P."/>
            <person name="Paul Ross R."/>
            <person name="Yang R."/>
            <person name="Briner A.E."/>
            <person name="Felis G.E."/>
            <person name="de Vos W.M."/>
            <person name="Barrangou R."/>
            <person name="Klaenhammer T.R."/>
            <person name="Caufield P.W."/>
            <person name="Cui Y."/>
            <person name="Zhang H."/>
            <person name="O'Toole P.W."/>
        </authorList>
    </citation>
    <scope>NUCLEOTIDE SEQUENCE [LARGE SCALE GENOMIC DNA]</scope>
    <source>
        <strain evidence="14 15">DSM 23365</strain>
    </source>
</reference>
<evidence type="ECO:0000256" key="12">
    <source>
        <dbReference type="SAM" id="MobiDB-lite"/>
    </source>
</evidence>
<dbReference type="AlphaFoldDB" id="A0A0R2FC67"/>
<dbReference type="PANTHER" id="PTHR48085">
    <property type="entry name" value="CADMIUM/ZINC-TRANSPORTING ATPASE HMA2-RELATED"/>
    <property type="match status" value="1"/>
</dbReference>
<evidence type="ECO:0000256" key="1">
    <source>
        <dbReference type="ARBA" id="ARBA00004141"/>
    </source>
</evidence>
<feature type="transmembrane region" description="Helical" evidence="11">
    <location>
        <begin position="281"/>
        <end position="308"/>
    </location>
</feature>
<dbReference type="InterPro" id="IPR036412">
    <property type="entry name" value="HAD-like_sf"/>
</dbReference>
<name>A0A0R2FC67_9LACO</name>
<sequence>MIEMNQTINPARRRQTLRSLLEHKRTIATLASSTIILLIAPLLPASWAMISAYLISYLLVSYDVLWQSIQNIRHGELFDENFLMAVATIGALLLGDYPEAIAVMLFYQVGDLFEDVAVNQSKQSISALLAVKATTATVKTAMGTKTVAPEKVTPGQLLIIKPGERVPLDGELRTGTTSLDTSALTGESLPQDVQPGDAVLSGSINLTGMIEVLVTKPYQESTIARILDLVENANQKKTTTEKFIKRFAKIYTPVVVGLAVLLAIVPPLLQVGDWATWINRALVFLVISCPCALVISVPLSFFGGIGAASRHGILIKGSNFLEALTAVKTVAFDKTGTLTRGQFTVNGVEPATAAMSGTDLLKLAAAVEQQSTHPIARSIVTAYEGDLSQVAVSDLTEKAGHGVTATVDGQTVVVGNAKAMAAHQITVPDTETLGTTVNVAVNSQYVGRITVADQPKPDAAKAIQTLKQEGVTQTVLLTGDNRVIAGTIGQQLGLDRVEAELLPEQKVAVMADLTEQAHPQHQKVAFVGDGINDTPVLARADVGIAMGGLGSDAAIEAADIVIMDDQPSKLAQAITIAHHTKRIVWQNIIFALVIKIGFLALGALGIAGMWEAVFADVGVTLLAVLNALRLQRL</sequence>
<keyword evidence="11" id="KW-0067">ATP-binding</keyword>
<evidence type="ECO:0000256" key="3">
    <source>
        <dbReference type="ARBA" id="ARBA00022539"/>
    </source>
</evidence>
<evidence type="ECO:0000256" key="8">
    <source>
        <dbReference type="ARBA" id="ARBA00023136"/>
    </source>
</evidence>
<feature type="domain" description="P-type ATPase A" evidence="13">
    <location>
        <begin position="132"/>
        <end position="231"/>
    </location>
</feature>
<feature type="transmembrane region" description="Helical" evidence="11">
    <location>
        <begin position="46"/>
        <end position="65"/>
    </location>
</feature>
<feature type="compositionally biased region" description="Polar residues" evidence="12">
    <location>
        <begin position="174"/>
        <end position="185"/>
    </location>
</feature>
<dbReference type="Pfam" id="PF00122">
    <property type="entry name" value="E1-E2_ATPase"/>
    <property type="match status" value="1"/>
</dbReference>
<dbReference type="InterPro" id="IPR023298">
    <property type="entry name" value="ATPase_P-typ_TM_dom_sf"/>
</dbReference>
<dbReference type="GO" id="GO:0016887">
    <property type="term" value="F:ATP hydrolysis activity"/>
    <property type="evidence" value="ECO:0007669"/>
    <property type="project" value="InterPro"/>
</dbReference>
<dbReference type="Gene3D" id="2.70.150.10">
    <property type="entry name" value="Calcium-transporting ATPase, cytoplasmic transduction domain A"/>
    <property type="match status" value="1"/>
</dbReference>
<dbReference type="NCBIfam" id="TIGR01525">
    <property type="entry name" value="ATPase-IB_hvy"/>
    <property type="match status" value="1"/>
</dbReference>
<dbReference type="SFLD" id="SFLDG00002">
    <property type="entry name" value="C1.7:_P-type_atpase_like"/>
    <property type="match status" value="1"/>
</dbReference>
<proteinExistence type="inferred from homology"/>
<evidence type="ECO:0000313" key="14">
    <source>
        <dbReference type="EMBL" id="KRN25046.1"/>
    </source>
</evidence>
<dbReference type="SUPFAM" id="SSF81653">
    <property type="entry name" value="Calcium ATPase, transduction domain A"/>
    <property type="match status" value="1"/>
</dbReference>
<organism evidence="14 15">
    <name type="scientific">Secundilactobacillus similis DSM 23365 = JCM 2765</name>
    <dbReference type="NCBI Taxonomy" id="1423804"/>
    <lineage>
        <taxon>Bacteria</taxon>
        <taxon>Bacillati</taxon>
        <taxon>Bacillota</taxon>
        <taxon>Bacilli</taxon>
        <taxon>Lactobacillales</taxon>
        <taxon>Lactobacillaceae</taxon>
        <taxon>Secundilactobacillus</taxon>
    </lineage>
</organism>
<evidence type="ECO:0000259" key="13">
    <source>
        <dbReference type="Pfam" id="PF00122"/>
    </source>
</evidence>
<evidence type="ECO:0000313" key="15">
    <source>
        <dbReference type="Proteomes" id="UP000051442"/>
    </source>
</evidence>
<dbReference type="EC" id="7.2.2.21" evidence="9"/>
<dbReference type="InterPro" id="IPR023214">
    <property type="entry name" value="HAD_sf"/>
</dbReference>
<evidence type="ECO:0000256" key="5">
    <source>
        <dbReference type="ARBA" id="ARBA00022723"/>
    </source>
</evidence>